<reference evidence="2 3" key="1">
    <citation type="submission" date="2020-08" db="EMBL/GenBank/DDBJ databases">
        <title>Functional genomics of gut bacteria from endangered species of beetles.</title>
        <authorList>
            <person name="Carlos-Shanley C."/>
        </authorList>
    </citation>
    <scope>NUCLEOTIDE SEQUENCE [LARGE SCALE GENOMIC DNA]</scope>
    <source>
        <strain evidence="2 3">S00239</strain>
    </source>
</reference>
<dbReference type="Gene3D" id="3.40.50.2000">
    <property type="entry name" value="Glycogen Phosphorylase B"/>
    <property type="match status" value="2"/>
</dbReference>
<gene>
    <name evidence="2" type="ORF">HNP55_000793</name>
</gene>
<sequence>MKLAGVIKPKVFWWHPKLMDYRRPLFDQACAAWDVHFLLLADPGAELRQQAEVTVCDGPKDVAMRPWRLTWAEIKTMWKGVREADAVISSFLWNSYTLCLLLFCRVQGKPLTVWEELSRFPVSRLGRVQAAYYRFAQKYVNSFFTLGQLQRRSLLSMGADDAKIFVANEYPGQVYSKVPPRPMDLPGQSSEQRILFLGRLIPVKGVDVLLRAFAQLQQAGQSELDLLLVGEGTERAALQALAQELGVAERTHFLGAIHDPAQKSYLLRECALMAVPSVTHQGRTEGGPLVILEAMSAGLPVVSSNAVGSSEVFVRLLDERLVVPQGDVGALADAMWLVLGQQLEFRRISEMRFSEIPGHDWQFSMLNESLGYIGFGSEKFN</sequence>
<evidence type="ECO:0000259" key="1">
    <source>
        <dbReference type="Pfam" id="PF00534"/>
    </source>
</evidence>
<dbReference type="PANTHER" id="PTHR12526">
    <property type="entry name" value="GLYCOSYLTRANSFERASE"/>
    <property type="match status" value="1"/>
</dbReference>
<evidence type="ECO:0000313" key="2">
    <source>
        <dbReference type="EMBL" id="MBB4842298.1"/>
    </source>
</evidence>
<dbReference type="CDD" id="cd03801">
    <property type="entry name" value="GT4_PimA-like"/>
    <property type="match status" value="1"/>
</dbReference>
<dbReference type="AlphaFoldDB" id="A0A840L7U7"/>
<dbReference type="GO" id="GO:0016757">
    <property type="term" value="F:glycosyltransferase activity"/>
    <property type="evidence" value="ECO:0007669"/>
    <property type="project" value="InterPro"/>
</dbReference>
<dbReference type="EMBL" id="JACHLP010000001">
    <property type="protein sequence ID" value="MBB4842298.1"/>
    <property type="molecule type" value="Genomic_DNA"/>
</dbReference>
<proteinExistence type="predicted"/>
<dbReference type="RefSeq" id="WP_184296377.1">
    <property type="nucleotide sequence ID" value="NZ_JACHLP010000001.1"/>
</dbReference>
<comment type="caution">
    <text evidence="2">The sequence shown here is derived from an EMBL/GenBank/DDBJ whole genome shotgun (WGS) entry which is preliminary data.</text>
</comment>
<dbReference type="Proteomes" id="UP000562027">
    <property type="component" value="Unassembled WGS sequence"/>
</dbReference>
<protein>
    <submittedName>
        <fullName evidence="2">Glycosyltransferase involved in cell wall biosynthesis</fullName>
    </submittedName>
</protein>
<dbReference type="SUPFAM" id="SSF53756">
    <property type="entry name" value="UDP-Glycosyltransferase/glycogen phosphorylase"/>
    <property type="match status" value="1"/>
</dbReference>
<evidence type="ECO:0000313" key="3">
    <source>
        <dbReference type="Proteomes" id="UP000562027"/>
    </source>
</evidence>
<feature type="domain" description="Glycosyl transferase family 1" evidence="1">
    <location>
        <begin position="190"/>
        <end position="342"/>
    </location>
</feature>
<keyword evidence="3" id="KW-1185">Reference proteome</keyword>
<dbReference type="InterPro" id="IPR001296">
    <property type="entry name" value="Glyco_trans_1"/>
</dbReference>
<accession>A0A840L7U7</accession>
<name>A0A840L7U7_9BURK</name>
<dbReference type="Pfam" id="PF00534">
    <property type="entry name" value="Glycos_transf_1"/>
    <property type="match status" value="1"/>
</dbReference>
<keyword evidence="2" id="KW-0808">Transferase</keyword>
<dbReference type="PANTHER" id="PTHR12526:SF636">
    <property type="entry name" value="BLL3647 PROTEIN"/>
    <property type="match status" value="1"/>
</dbReference>
<organism evidence="2 3">
    <name type="scientific">Roseateles oligotrophus</name>
    <dbReference type="NCBI Taxonomy" id="1769250"/>
    <lineage>
        <taxon>Bacteria</taxon>
        <taxon>Pseudomonadati</taxon>
        <taxon>Pseudomonadota</taxon>
        <taxon>Betaproteobacteria</taxon>
        <taxon>Burkholderiales</taxon>
        <taxon>Sphaerotilaceae</taxon>
        <taxon>Roseateles</taxon>
    </lineage>
</organism>